<dbReference type="PANTHER" id="PTHR45648">
    <property type="entry name" value="GDSL LIPASE/ACYLHYDROLASE FAMILY PROTEIN (AFU_ORTHOLOGUE AFUA_4G14700)"/>
    <property type="match status" value="1"/>
</dbReference>
<evidence type="ECO:0000259" key="5">
    <source>
        <dbReference type="PROSITE" id="PS51208"/>
    </source>
</evidence>
<dbReference type="PROSITE" id="PS51208">
    <property type="entry name" value="AUTOTRANSPORTER"/>
    <property type="match status" value="1"/>
</dbReference>
<dbReference type="Gene3D" id="3.40.50.1110">
    <property type="entry name" value="SGNH hydrolase"/>
    <property type="match status" value="1"/>
</dbReference>
<dbReference type="CDD" id="cd01847">
    <property type="entry name" value="Triacylglycerol_lipase_like"/>
    <property type="match status" value="1"/>
</dbReference>
<evidence type="ECO:0000313" key="7">
    <source>
        <dbReference type="Proteomes" id="UP001624684"/>
    </source>
</evidence>
<evidence type="ECO:0000256" key="3">
    <source>
        <dbReference type="ARBA" id="ARBA00022801"/>
    </source>
</evidence>
<accession>A0ABW8U4R7</accession>
<dbReference type="Proteomes" id="UP001624684">
    <property type="component" value="Unassembled WGS sequence"/>
</dbReference>
<dbReference type="RefSeq" id="WP_407068628.1">
    <property type="nucleotide sequence ID" value="NZ_JBJJXE010000002.1"/>
</dbReference>
<dbReference type="PANTHER" id="PTHR45648:SF22">
    <property type="entry name" value="GDSL LIPASE_ACYLHYDROLASE FAMILY PROTEIN (AFU_ORTHOLOGUE AFUA_4G14700)"/>
    <property type="match status" value="1"/>
</dbReference>
<dbReference type="Pfam" id="PF00657">
    <property type="entry name" value="Lipase_GDSL"/>
    <property type="match status" value="1"/>
</dbReference>
<reference evidence="6 7" key="1">
    <citation type="submission" date="2024-11" db="EMBL/GenBank/DDBJ databases">
        <title>First Report of Moraxella oculi in Brazil in an Infectious Bovine Keratoconjunctivitis Outbreak.</title>
        <authorList>
            <person name="Carvalho C.V."/>
            <person name="Domingues R."/>
            <person name="Coutinho C."/>
            <person name="Honorio N.T.B.S."/>
            <person name="Faza D.R.L.R."/>
            <person name="Carvalho W.A."/>
            <person name="Machado A.B.F."/>
            <person name="Martins M.F."/>
            <person name="Gaspar E.B."/>
        </authorList>
    </citation>
    <scope>NUCLEOTIDE SEQUENCE [LARGE SCALE GENOMIC DNA]</scope>
    <source>
        <strain evidence="6 7">2117LE</strain>
    </source>
</reference>
<evidence type="ECO:0000256" key="4">
    <source>
        <dbReference type="SAM" id="SignalP"/>
    </source>
</evidence>
<organism evidence="6 7">
    <name type="scientific">Moraxella oculi</name>
    <dbReference type="NCBI Taxonomy" id="2940516"/>
    <lineage>
        <taxon>Bacteria</taxon>
        <taxon>Pseudomonadati</taxon>
        <taxon>Pseudomonadota</taxon>
        <taxon>Gammaproteobacteria</taxon>
        <taxon>Moraxellales</taxon>
        <taxon>Moraxellaceae</taxon>
        <taxon>Moraxella</taxon>
    </lineage>
</organism>
<comment type="caution">
    <text evidence="6">The sequence shown here is derived from an EMBL/GenBank/DDBJ whole genome shotgun (WGS) entry which is preliminary data.</text>
</comment>
<keyword evidence="3" id="KW-0378">Hydrolase</keyword>
<sequence length="613" mass="66900">MMTKPALHPLILTLSLLISGMAHAQNFSQTVVFGDSLSDAGRLKGMVTDINPTVGNQLQPSFTTNPDPVWAEILAHAYGNTAKPNTTTNQTGTNYAVGGSQSARTAQWTDASGQMSIDIPTTKTQINEYFQQTGGQANPQALYAVWIGANDLFHAIESTQPSHIGNAVEAAAKDIQTLGQKGAKVILVPSIPDLSLTPLVQQHPLLSAKKEQIQLLTKMYNHGLFKALNDGTANVIPANTFALLQEAHGNLTAFKLSNAKDAACHNHPQIKPTSSSIACNEHSLVTPNANNSYMFADLIHPSGHTHRILAQYYRSLIDSPTHMAGVMKELAQVGTTNHQNLYRKLNSLSPSSHSIWLDTNTSFGKTHHPNLMVGFDVSKQHSHTGMYVNHQTQAHSPNSTINADSKQIGMGLYHQHRFGNVLMNADIGVDKITLDTHRHVDWEGASRIHHGKADGRRHHAGLQIGHESSIDELLIRPYIGMYVQKVHINSFTESDANLSTALQYTLPTQKSYQGSIGVDMEYPINTAIKIRAGIEHSHDFNDDGMMVGAKLPSVNSHHHSYLLPVHHQKEDNTQAHLGIQGDIGRTSLNAGLTAIRQNHNTNIGGQLGLQFKF</sequence>
<dbReference type="InterPro" id="IPR036514">
    <property type="entry name" value="SGNH_hydro_sf"/>
</dbReference>
<dbReference type="InterPro" id="IPR005546">
    <property type="entry name" value="Autotransporte_beta"/>
</dbReference>
<dbReference type="Pfam" id="PF03797">
    <property type="entry name" value="Autotransporter"/>
    <property type="match status" value="1"/>
</dbReference>
<keyword evidence="7" id="KW-1185">Reference proteome</keyword>
<dbReference type="InterPro" id="IPR036709">
    <property type="entry name" value="Autotransporte_beta_dom_sf"/>
</dbReference>
<dbReference type="EMBL" id="JBJJXE010000002">
    <property type="protein sequence ID" value="MFL1731845.1"/>
    <property type="molecule type" value="Genomic_DNA"/>
</dbReference>
<comment type="similarity">
    <text evidence="1">Belongs to the 'GDSL' lipolytic enzyme family.</text>
</comment>
<feature type="domain" description="Autotransporter" evidence="5">
    <location>
        <begin position="348"/>
        <end position="613"/>
    </location>
</feature>
<dbReference type="Gene3D" id="2.40.128.130">
    <property type="entry name" value="Autotransporter beta-domain"/>
    <property type="match status" value="1"/>
</dbReference>
<dbReference type="SUPFAM" id="SSF103515">
    <property type="entry name" value="Autotransporter"/>
    <property type="match status" value="1"/>
</dbReference>
<dbReference type="SUPFAM" id="SSF52266">
    <property type="entry name" value="SGNH hydrolase"/>
    <property type="match status" value="1"/>
</dbReference>
<feature type="chain" id="PRO_5047149800" evidence="4">
    <location>
        <begin position="25"/>
        <end position="613"/>
    </location>
</feature>
<evidence type="ECO:0000313" key="6">
    <source>
        <dbReference type="EMBL" id="MFL1731845.1"/>
    </source>
</evidence>
<evidence type="ECO:0000256" key="1">
    <source>
        <dbReference type="ARBA" id="ARBA00008668"/>
    </source>
</evidence>
<dbReference type="InterPro" id="IPR051058">
    <property type="entry name" value="GDSL_Est/Lipase"/>
</dbReference>
<proteinExistence type="inferred from homology"/>
<gene>
    <name evidence="6" type="ORF">ACJHVH_02345</name>
</gene>
<keyword evidence="2 4" id="KW-0732">Signal</keyword>
<dbReference type="InterPro" id="IPR017186">
    <property type="entry name" value="Lipase_autotranspt_EstA"/>
</dbReference>
<feature type="signal peptide" evidence="4">
    <location>
        <begin position="1"/>
        <end position="24"/>
    </location>
</feature>
<protein>
    <submittedName>
        <fullName evidence="6">Autotransporter domain-containing protein</fullName>
    </submittedName>
</protein>
<evidence type="ECO:0000256" key="2">
    <source>
        <dbReference type="ARBA" id="ARBA00022729"/>
    </source>
</evidence>
<name>A0ABW8U4R7_9GAMM</name>
<dbReference type="InterPro" id="IPR001087">
    <property type="entry name" value="GDSL"/>
</dbReference>
<dbReference type="PIRSF" id="PIRSF037375">
    <property type="entry name" value="Autotrns_EstA"/>
    <property type="match status" value="1"/>
</dbReference>
<dbReference type="SMART" id="SM00869">
    <property type="entry name" value="Autotransporter"/>
    <property type="match status" value="1"/>
</dbReference>